<keyword evidence="3" id="KW-1185">Reference proteome</keyword>
<dbReference type="Proteomes" id="UP000240760">
    <property type="component" value="Unassembled WGS sequence"/>
</dbReference>
<dbReference type="EMBL" id="KZ679139">
    <property type="protein sequence ID" value="PTB73193.1"/>
    <property type="molecule type" value="Genomic_DNA"/>
</dbReference>
<reference evidence="2 3" key="1">
    <citation type="submission" date="2016-07" db="EMBL/GenBank/DDBJ databases">
        <title>Multiple horizontal gene transfer events from other fungi enriched the ability of initially mycotrophic Trichoderma (Ascomycota) to feed on dead plant biomass.</title>
        <authorList>
            <consortium name="DOE Joint Genome Institute"/>
            <person name="Aerts A."/>
            <person name="Atanasova L."/>
            <person name="Chenthamara K."/>
            <person name="Zhang J."/>
            <person name="Grujic M."/>
            <person name="Henrissat B."/>
            <person name="Kuo A."/>
            <person name="Salamov A."/>
            <person name="Lipzen A."/>
            <person name="Labutti K."/>
            <person name="Barry K."/>
            <person name="Miao Y."/>
            <person name="Rahimi M.J."/>
            <person name="Shen Q."/>
            <person name="Grigoriev I.V."/>
            <person name="Kubicek C.P."/>
            <person name="Druzhinina I.S."/>
        </authorList>
    </citation>
    <scope>NUCLEOTIDE SEQUENCE [LARGE SCALE GENOMIC DNA]</scope>
    <source>
        <strain evidence="2 3">ATCC 18648</strain>
    </source>
</reference>
<protein>
    <submittedName>
        <fullName evidence="2">Uncharacterized protein</fullName>
    </submittedName>
</protein>
<dbReference type="AlphaFoldDB" id="A0A2T4BV41"/>
<name>A0A2T4BV41_TRILO</name>
<feature type="compositionally biased region" description="Polar residues" evidence="1">
    <location>
        <begin position="49"/>
        <end position="67"/>
    </location>
</feature>
<evidence type="ECO:0000256" key="1">
    <source>
        <dbReference type="SAM" id="MobiDB-lite"/>
    </source>
</evidence>
<gene>
    <name evidence="2" type="ORF">M440DRAFT_1075429</name>
</gene>
<evidence type="ECO:0000313" key="3">
    <source>
        <dbReference type="Proteomes" id="UP000240760"/>
    </source>
</evidence>
<organism evidence="2 3">
    <name type="scientific">Trichoderma longibrachiatum ATCC 18648</name>
    <dbReference type="NCBI Taxonomy" id="983965"/>
    <lineage>
        <taxon>Eukaryota</taxon>
        <taxon>Fungi</taxon>
        <taxon>Dikarya</taxon>
        <taxon>Ascomycota</taxon>
        <taxon>Pezizomycotina</taxon>
        <taxon>Sordariomycetes</taxon>
        <taxon>Hypocreomycetidae</taxon>
        <taxon>Hypocreales</taxon>
        <taxon>Hypocreaceae</taxon>
        <taxon>Trichoderma</taxon>
    </lineage>
</organism>
<accession>A0A2T4BV41</accession>
<proteinExistence type="predicted"/>
<feature type="region of interest" description="Disordered" evidence="1">
    <location>
        <begin position="49"/>
        <end position="74"/>
    </location>
</feature>
<sequence length="202" mass="22425">MPMGLPTSRVCRLMGRGKAPQHHDHGVHGPWPLSHYPAKWLHSNTHSAGLTKANNASRMTCRPSTAPTRERGHLFTGYPPSPLGSSPLLSIYRKAASFAGGVETPAMCLQERETIMKVFAARHYALRRGRWTRPNPRLFTGIWTASHICTAEIPLGRCPRLTSVTVERNISGTKFYLGKELTSNRKVSGHMHNLMPSRNNAP</sequence>
<evidence type="ECO:0000313" key="2">
    <source>
        <dbReference type="EMBL" id="PTB73193.1"/>
    </source>
</evidence>